<dbReference type="InterPro" id="IPR029058">
    <property type="entry name" value="AB_hydrolase_fold"/>
</dbReference>
<comment type="caution">
    <text evidence="3">The sequence shown here is derived from an EMBL/GenBank/DDBJ whole genome shotgun (WGS) entry which is preliminary data.</text>
</comment>
<keyword evidence="3" id="KW-0378">Hydrolase</keyword>
<evidence type="ECO:0000256" key="1">
    <source>
        <dbReference type="SAM" id="Phobius"/>
    </source>
</evidence>
<dbReference type="EMBL" id="JAGYPJ010000001">
    <property type="protein sequence ID" value="MBS4198266.1"/>
    <property type="molecule type" value="Genomic_DNA"/>
</dbReference>
<accession>A0A942THP2</accession>
<name>A0A942THP2_9BACI</name>
<dbReference type="Proteomes" id="UP000682713">
    <property type="component" value="Unassembled WGS sequence"/>
</dbReference>
<protein>
    <submittedName>
        <fullName evidence="3">Alpha/beta hydrolase</fullName>
    </submittedName>
</protein>
<organism evidence="3 4">
    <name type="scientific">Lederbergia citrisecunda</name>
    <dbReference type="NCBI Taxonomy" id="2833583"/>
    <lineage>
        <taxon>Bacteria</taxon>
        <taxon>Bacillati</taxon>
        <taxon>Bacillota</taxon>
        <taxon>Bacilli</taxon>
        <taxon>Bacillales</taxon>
        <taxon>Bacillaceae</taxon>
        <taxon>Lederbergia</taxon>
    </lineage>
</organism>
<dbReference type="GO" id="GO:0016787">
    <property type="term" value="F:hydrolase activity"/>
    <property type="evidence" value="ECO:0007669"/>
    <property type="project" value="UniProtKB-KW"/>
</dbReference>
<dbReference type="SUPFAM" id="SSF53474">
    <property type="entry name" value="alpha/beta-Hydrolases"/>
    <property type="match status" value="1"/>
</dbReference>
<dbReference type="PANTHER" id="PTHR43358:SF4">
    <property type="entry name" value="ALPHA_BETA HYDROLASE FOLD-1 DOMAIN-CONTAINING PROTEIN"/>
    <property type="match status" value="1"/>
</dbReference>
<keyword evidence="1" id="KW-0812">Transmembrane</keyword>
<dbReference type="InterPro" id="IPR052920">
    <property type="entry name" value="DNA-binding_regulatory"/>
</dbReference>
<evidence type="ECO:0000313" key="3">
    <source>
        <dbReference type="EMBL" id="MBS4198266.1"/>
    </source>
</evidence>
<proteinExistence type="predicted"/>
<feature type="domain" description="Xaa-Pro dipeptidyl-peptidase-like" evidence="2">
    <location>
        <begin position="99"/>
        <end position="195"/>
    </location>
</feature>
<dbReference type="InterPro" id="IPR000383">
    <property type="entry name" value="Xaa-Pro-like_dom"/>
</dbReference>
<keyword evidence="1" id="KW-1133">Transmembrane helix</keyword>
<dbReference type="PANTHER" id="PTHR43358">
    <property type="entry name" value="ALPHA/BETA-HYDROLASE"/>
    <property type="match status" value="1"/>
</dbReference>
<dbReference type="Pfam" id="PF02129">
    <property type="entry name" value="Peptidase_S15"/>
    <property type="match status" value="1"/>
</dbReference>
<keyword evidence="1" id="KW-0472">Membrane</keyword>
<evidence type="ECO:0000313" key="4">
    <source>
        <dbReference type="Proteomes" id="UP000682713"/>
    </source>
</evidence>
<dbReference type="AlphaFoldDB" id="A0A942THP2"/>
<evidence type="ECO:0000259" key="2">
    <source>
        <dbReference type="Pfam" id="PF02129"/>
    </source>
</evidence>
<feature type="transmembrane region" description="Helical" evidence="1">
    <location>
        <begin position="6"/>
        <end position="31"/>
    </location>
</feature>
<dbReference type="Gene3D" id="3.40.50.1820">
    <property type="entry name" value="alpha/beta hydrolase"/>
    <property type="match status" value="1"/>
</dbReference>
<reference evidence="3 4" key="1">
    <citation type="submission" date="2021-05" db="EMBL/GenBank/DDBJ databases">
        <title>Novel Bacillus species.</title>
        <authorList>
            <person name="Liu G."/>
        </authorList>
    </citation>
    <scope>NUCLEOTIDE SEQUENCE [LARGE SCALE GENOMIC DNA]</scope>
    <source>
        <strain evidence="3 4">FJAT-49732</strain>
    </source>
</reference>
<sequence>MSITKLTIIIISIIIALTLIVCSAISAYTGLNLLRPDKKTIDVSPSDIGFNYQDIKILSEDGETKLSGWVLDPEVQPKMNLIFAHGYGENRIEEGMPFFSLADVLIKKGYRIITFDFRHSGNSEGDMTTIGIKEKLDLLGVINWTKNNYKEPIGLLGVSMGASTSLLAGAESKDVIAVVADSPFSDLHDYLKENMTKWSDLPSFPFTPLILTIIPLMTNLDLYDASPINLLNKLANRPVLFIHNSGDDLIPYSESEKMVQKYPESFSFWLTDGDGHVESYKQNSDEYIKRVDEFFESALESQ</sequence>
<keyword evidence="4" id="KW-1185">Reference proteome</keyword>
<gene>
    <name evidence="3" type="ORF">KHA93_01150</name>
</gene>